<proteinExistence type="predicted"/>
<evidence type="ECO:0000256" key="1">
    <source>
        <dbReference type="ARBA" id="ARBA00022473"/>
    </source>
</evidence>
<dbReference type="InterPro" id="IPR011705">
    <property type="entry name" value="BACK"/>
</dbReference>
<evidence type="ECO:0000313" key="3">
    <source>
        <dbReference type="EMBL" id="KFP28991.1"/>
    </source>
</evidence>
<keyword evidence="4" id="KW-1185">Reference proteome</keyword>
<dbReference type="PANTHER" id="PTHR23231">
    <property type="entry name" value="GERM CELL-LESS PROTEIN"/>
    <property type="match status" value="1"/>
</dbReference>
<feature type="non-terminal residue" evidence="3">
    <location>
        <position position="1"/>
    </location>
</feature>
<dbReference type="Gene3D" id="1.25.40.420">
    <property type="match status" value="1"/>
</dbReference>
<gene>
    <name evidence="3" type="ORF">N325_06320</name>
</gene>
<dbReference type="CDD" id="cd18495">
    <property type="entry name" value="BACK_GCL"/>
    <property type="match status" value="1"/>
</dbReference>
<reference evidence="3 4" key="1">
    <citation type="submission" date="2014-04" db="EMBL/GenBank/DDBJ databases">
        <title>Genome evolution of avian class.</title>
        <authorList>
            <person name="Zhang G."/>
            <person name="Li C."/>
        </authorList>
    </citation>
    <scope>NUCLEOTIDE SEQUENCE [LARGE SCALE GENOMIC DNA]</scope>
    <source>
        <strain evidence="3">BGI_N325</strain>
    </source>
</reference>
<dbReference type="AlphaFoldDB" id="A0A091JXX3"/>
<name>A0A091JXX3_COLST</name>
<dbReference type="Pfam" id="PF07707">
    <property type="entry name" value="BACK"/>
    <property type="match status" value="1"/>
</dbReference>
<organism evidence="3 4">
    <name type="scientific">Colius striatus</name>
    <name type="common">Speckled mousebird</name>
    <dbReference type="NCBI Taxonomy" id="57412"/>
    <lineage>
        <taxon>Eukaryota</taxon>
        <taxon>Metazoa</taxon>
        <taxon>Chordata</taxon>
        <taxon>Craniata</taxon>
        <taxon>Vertebrata</taxon>
        <taxon>Euteleostomi</taxon>
        <taxon>Archelosauria</taxon>
        <taxon>Archosauria</taxon>
        <taxon>Dinosauria</taxon>
        <taxon>Saurischia</taxon>
        <taxon>Theropoda</taxon>
        <taxon>Coelurosauria</taxon>
        <taxon>Aves</taxon>
        <taxon>Neognathae</taxon>
        <taxon>Neoaves</taxon>
        <taxon>Telluraves</taxon>
        <taxon>Coraciimorphae</taxon>
        <taxon>Coliiformes</taxon>
        <taxon>Coliidae</taxon>
        <taxon>Colius</taxon>
    </lineage>
</organism>
<dbReference type="Proteomes" id="UP000053615">
    <property type="component" value="Unassembled WGS sequence"/>
</dbReference>
<dbReference type="SMART" id="SM00875">
    <property type="entry name" value="BACK"/>
    <property type="match status" value="1"/>
</dbReference>
<protein>
    <submittedName>
        <fullName evidence="3">Germ cell-less protein-like 1</fullName>
    </submittedName>
</protein>
<evidence type="ECO:0000259" key="2">
    <source>
        <dbReference type="SMART" id="SM00875"/>
    </source>
</evidence>
<dbReference type="PANTHER" id="PTHR23231:SF17">
    <property type="entry name" value="BTB DOMAIN-CONTAINING PROTEIN"/>
    <property type="match status" value="1"/>
</dbReference>
<feature type="domain" description="BACK" evidence="2">
    <location>
        <begin position="20"/>
        <end position="107"/>
    </location>
</feature>
<evidence type="ECO:0000313" key="4">
    <source>
        <dbReference type="Proteomes" id="UP000053615"/>
    </source>
</evidence>
<dbReference type="GO" id="GO:0007281">
    <property type="term" value="P:germ cell development"/>
    <property type="evidence" value="ECO:0007669"/>
    <property type="project" value="InterPro"/>
</dbReference>
<accession>A0A091JXX3</accession>
<dbReference type="EMBL" id="KK534421">
    <property type="protein sequence ID" value="KFP28991.1"/>
    <property type="molecule type" value="Genomic_DNA"/>
</dbReference>
<keyword evidence="1" id="KW-0217">Developmental protein</keyword>
<feature type="non-terminal residue" evidence="3">
    <location>
        <position position="320"/>
    </location>
</feature>
<dbReference type="InterPro" id="IPR043380">
    <property type="entry name" value="Gcl-like"/>
</dbReference>
<sequence length="320" mass="36946">DGLIQQCGETMKETINAKTVCGYYNSAGTYGLDSVKKKCLEWLLNNLMTHQSVELFKELSINLMKDLISSSNLFVMQVEMDVYTALKKWMFLQLVPSWNGSLKQLLTEADAWFARHKTALVWGRHRLQVEYDLPPLPNLLLLQYIISDLMSARIIARDSLIPSRFLSSVYEQQWFAMLRAEQDNDIGPQEINKEELEGNSMRCGRKLAKDGDYCWRWTGFNFGFDLLVTYTNRCIIFKRNTLNQPCSGSVSLQPRRNIAFRLRLASFDSSGKMICSRTTGYQILTLGKDQEQVVMDLDSRLLIFPLYISCNFLFTSLERK</sequence>